<dbReference type="EMBL" id="JAUFPN010000183">
    <property type="protein sequence ID" value="MDN3566851.1"/>
    <property type="molecule type" value="Genomic_DNA"/>
</dbReference>
<comment type="caution">
    <text evidence="3">The sequence shown here is derived from an EMBL/GenBank/DDBJ whole genome shotgun (WGS) entry which is preliminary data.</text>
</comment>
<evidence type="ECO:0000313" key="4">
    <source>
        <dbReference type="Proteomes" id="UP001529369"/>
    </source>
</evidence>
<sequence>MRNAIIATALVGLLGSGAAIAQTAGTGMPGPNARGTQNQPGGGVNTGPGAPTSATQGVGPGGRGAPPAGSASPSGLGSGTGGSALTPGGAIRPGNPTLGGQNNSGGG</sequence>
<feature type="compositionally biased region" description="Low complexity" evidence="1">
    <location>
        <begin position="65"/>
        <end position="75"/>
    </location>
</feature>
<evidence type="ECO:0000256" key="1">
    <source>
        <dbReference type="SAM" id="MobiDB-lite"/>
    </source>
</evidence>
<dbReference type="RefSeq" id="WP_290318809.1">
    <property type="nucleotide sequence ID" value="NZ_JAUFPN010000183.1"/>
</dbReference>
<keyword evidence="4" id="KW-1185">Reference proteome</keyword>
<feature type="region of interest" description="Disordered" evidence="1">
    <location>
        <begin position="21"/>
        <end position="107"/>
    </location>
</feature>
<dbReference type="Proteomes" id="UP001529369">
    <property type="component" value="Unassembled WGS sequence"/>
</dbReference>
<feature type="signal peptide" evidence="2">
    <location>
        <begin position="1"/>
        <end position="21"/>
    </location>
</feature>
<proteinExistence type="predicted"/>
<protein>
    <submittedName>
        <fullName evidence="3">Uncharacterized protein</fullName>
    </submittedName>
</protein>
<feature type="chain" id="PRO_5045723150" evidence="2">
    <location>
        <begin position="22"/>
        <end position="107"/>
    </location>
</feature>
<accession>A0ABT8ABL5</accession>
<reference evidence="4" key="1">
    <citation type="journal article" date="2019" name="Int. J. Syst. Evol. Microbiol.">
        <title>The Global Catalogue of Microorganisms (GCM) 10K type strain sequencing project: providing services to taxonomists for standard genome sequencing and annotation.</title>
        <authorList>
            <consortium name="The Broad Institute Genomics Platform"/>
            <consortium name="The Broad Institute Genome Sequencing Center for Infectious Disease"/>
            <person name="Wu L."/>
            <person name="Ma J."/>
        </authorList>
    </citation>
    <scope>NUCLEOTIDE SEQUENCE [LARGE SCALE GENOMIC DNA]</scope>
    <source>
        <strain evidence="4">CECT 7131</strain>
    </source>
</reference>
<evidence type="ECO:0000256" key="2">
    <source>
        <dbReference type="SAM" id="SignalP"/>
    </source>
</evidence>
<keyword evidence="2" id="KW-0732">Signal</keyword>
<organism evidence="3 4">
    <name type="scientific">Paeniroseomonas aquatica</name>
    <dbReference type="NCBI Taxonomy" id="373043"/>
    <lineage>
        <taxon>Bacteria</taxon>
        <taxon>Pseudomonadati</taxon>
        <taxon>Pseudomonadota</taxon>
        <taxon>Alphaproteobacteria</taxon>
        <taxon>Acetobacterales</taxon>
        <taxon>Acetobacteraceae</taxon>
        <taxon>Paeniroseomonas</taxon>
    </lineage>
</organism>
<evidence type="ECO:0000313" key="3">
    <source>
        <dbReference type="EMBL" id="MDN3566851.1"/>
    </source>
</evidence>
<gene>
    <name evidence="3" type="ORF">QWZ14_20940</name>
</gene>
<name>A0ABT8ABL5_9PROT</name>